<name>A0AAE1AKQ1_9GAST</name>
<evidence type="ECO:0000313" key="2">
    <source>
        <dbReference type="Proteomes" id="UP001283361"/>
    </source>
</evidence>
<reference evidence="1" key="1">
    <citation type="journal article" date="2023" name="G3 (Bethesda)">
        <title>A reference genome for the long-term kleptoplast-retaining sea slug Elysia crispata morphotype clarki.</title>
        <authorList>
            <person name="Eastman K.E."/>
            <person name="Pendleton A.L."/>
            <person name="Shaikh M.A."/>
            <person name="Suttiyut T."/>
            <person name="Ogas R."/>
            <person name="Tomko P."/>
            <person name="Gavelis G."/>
            <person name="Widhalm J.R."/>
            <person name="Wisecaver J.H."/>
        </authorList>
    </citation>
    <scope>NUCLEOTIDE SEQUENCE</scope>
    <source>
        <strain evidence="1">ECLA1</strain>
    </source>
</reference>
<dbReference type="Proteomes" id="UP001283361">
    <property type="component" value="Unassembled WGS sequence"/>
</dbReference>
<keyword evidence="2" id="KW-1185">Reference proteome</keyword>
<gene>
    <name evidence="1" type="ORF">RRG08_050067</name>
</gene>
<dbReference type="AlphaFoldDB" id="A0AAE1AKQ1"/>
<sequence length="90" mass="10249">MLVCSQNEQSCLYVLRTSNHACMFSERAVMLVCSQNEQSCLSSSHACMFLERSVMLVCSQNEQSCVYLLFHAIESIQASRTDYFQSCMNL</sequence>
<evidence type="ECO:0000313" key="1">
    <source>
        <dbReference type="EMBL" id="KAK3789624.1"/>
    </source>
</evidence>
<dbReference type="EMBL" id="JAWDGP010001646">
    <property type="protein sequence ID" value="KAK3789624.1"/>
    <property type="molecule type" value="Genomic_DNA"/>
</dbReference>
<protein>
    <submittedName>
        <fullName evidence="1">Uncharacterized protein</fullName>
    </submittedName>
</protein>
<proteinExistence type="predicted"/>
<accession>A0AAE1AKQ1</accession>
<organism evidence="1 2">
    <name type="scientific">Elysia crispata</name>
    <name type="common">lettuce slug</name>
    <dbReference type="NCBI Taxonomy" id="231223"/>
    <lineage>
        <taxon>Eukaryota</taxon>
        <taxon>Metazoa</taxon>
        <taxon>Spiralia</taxon>
        <taxon>Lophotrochozoa</taxon>
        <taxon>Mollusca</taxon>
        <taxon>Gastropoda</taxon>
        <taxon>Heterobranchia</taxon>
        <taxon>Euthyneura</taxon>
        <taxon>Panpulmonata</taxon>
        <taxon>Sacoglossa</taxon>
        <taxon>Placobranchoidea</taxon>
        <taxon>Plakobranchidae</taxon>
        <taxon>Elysia</taxon>
    </lineage>
</organism>
<comment type="caution">
    <text evidence="1">The sequence shown here is derived from an EMBL/GenBank/DDBJ whole genome shotgun (WGS) entry which is preliminary data.</text>
</comment>